<name>A0AAD5DGH6_9CHLO</name>
<dbReference type="PANTHER" id="PTHR48191:SF2">
    <property type="entry name" value="PROTEIN HHL1, CHLOROPLASTIC"/>
    <property type="match status" value="1"/>
</dbReference>
<sequence>MQATLCGSAGQLASRSSAFAGSRPAVAAFSSAQPRSGRGQLQVVAAKGKQRMRTGGNTRQAQMAQQQMVPPTPPVDPENEEFVIFVRSKKLPQWVPLSVVKGGAAANMLVKGLGSDFMKETTEKTLVQNIGKAVYKDKEQIIASLRKSYPPFKETKEFEFAFKIRDRSAPKECDRSAPKEWYLPRDLYDIPAEAELEKTPAENVADFFGNTFGGFLGGNKKE</sequence>
<comment type="caution">
    <text evidence="1">The sequence shown here is derived from an EMBL/GenBank/DDBJ whole genome shotgun (WGS) entry which is preliminary data.</text>
</comment>
<protein>
    <submittedName>
        <fullName evidence="1">Uncharacterized protein</fullName>
    </submittedName>
</protein>
<dbReference type="Pfam" id="PF20133">
    <property type="entry name" value="HHL1-like"/>
    <property type="match status" value="1"/>
</dbReference>
<organism evidence="1 2">
    <name type="scientific">Chlorella ohadii</name>
    <dbReference type="NCBI Taxonomy" id="2649997"/>
    <lineage>
        <taxon>Eukaryota</taxon>
        <taxon>Viridiplantae</taxon>
        <taxon>Chlorophyta</taxon>
        <taxon>core chlorophytes</taxon>
        <taxon>Trebouxiophyceae</taxon>
        <taxon>Chlorellales</taxon>
        <taxon>Chlorellaceae</taxon>
        <taxon>Chlorella clade</taxon>
        <taxon>Chlorella</taxon>
    </lineage>
</organism>
<keyword evidence="2" id="KW-1185">Reference proteome</keyword>
<dbReference type="EMBL" id="JADXDR010000148">
    <property type="protein sequence ID" value="KAI7837595.1"/>
    <property type="molecule type" value="Genomic_DNA"/>
</dbReference>
<dbReference type="InterPro" id="IPR045388">
    <property type="entry name" value="HHL1-like"/>
</dbReference>
<evidence type="ECO:0000313" key="1">
    <source>
        <dbReference type="EMBL" id="KAI7837595.1"/>
    </source>
</evidence>
<dbReference type="AlphaFoldDB" id="A0AAD5DGH6"/>
<gene>
    <name evidence="1" type="ORF">COHA_008607</name>
</gene>
<dbReference type="Proteomes" id="UP001205105">
    <property type="component" value="Unassembled WGS sequence"/>
</dbReference>
<reference evidence="1" key="1">
    <citation type="submission" date="2020-11" db="EMBL/GenBank/DDBJ databases">
        <title>Chlorella ohadii genome sequencing and assembly.</title>
        <authorList>
            <person name="Murik O."/>
            <person name="Treves H."/>
            <person name="Kedem I."/>
            <person name="Shotland Y."/>
            <person name="Kaplan A."/>
        </authorList>
    </citation>
    <scope>NUCLEOTIDE SEQUENCE</scope>
    <source>
        <strain evidence="1">1</strain>
    </source>
</reference>
<accession>A0AAD5DGH6</accession>
<proteinExistence type="predicted"/>
<dbReference type="PANTHER" id="PTHR48191">
    <property type="entry name" value="PROTEIN HHL1 CHLOROPLASTIC"/>
    <property type="match status" value="1"/>
</dbReference>
<evidence type="ECO:0000313" key="2">
    <source>
        <dbReference type="Proteomes" id="UP001205105"/>
    </source>
</evidence>